<protein>
    <submittedName>
        <fullName evidence="4">Vitamin B12 import ATP-binding protein BtuD</fullName>
    </submittedName>
</protein>
<accession>A0A7G9YTF7</accession>
<dbReference type="PROSITE" id="PS50893">
    <property type="entry name" value="ABC_TRANSPORTER_2"/>
    <property type="match status" value="2"/>
</dbReference>
<sequence>MGEEAETFIKIRGISKKFEDKTVLKDINLDIKEMEPLGLLGKSGSGKSVLLRMLRGTDEYAPDTGEIIFRIAYCPKCTWLEGPSKVGERCSKCGTEFEFREVNFWQDKPMRRVLKSAIAIMLQRSFALYSDESVIWNILEALERSKYPKSKQMKKVYEILESVKMLHRVNMPDTRDLSGGEKQRMVLARQLALLPVLLLADEPTGTLDHETAKVVHRALIDTTRGGTTFLVTSHWPYVIRDLTEKAVWFDKGEMVEYGDTAKIVDDFEREVGEIEREDYKKFGDPIIRIERLKKYYLSASRGVVKAVDDISFTINENEIFGVVGHSGAGKTSLMRIVSHLDAGSGGSAWIRAGDSWYEASKADAGTFVKDGVIIGGMTEWKAHFVGVLHQEYSLIPKLTIWDNLTHGIGLNMPEDLAKMKVKFVLEGVGFSDDEIEEILPKTHQELSVGEKQRILIAQLLMKEPNIAVLDEPTGTMDPVTKKYVAETIIKARQNLGITFVIVTHDLDFAEKVCDRVAHMSAGKIEKIDDFRSV</sequence>
<evidence type="ECO:0000256" key="1">
    <source>
        <dbReference type="ARBA" id="ARBA00022741"/>
    </source>
</evidence>
<dbReference type="PANTHER" id="PTHR42764">
    <property type="entry name" value="PHOSPHONATES UTILIZATION ATP-BINDING PROTEIN PHNK-RELATED"/>
    <property type="match status" value="1"/>
</dbReference>
<name>A0A7G9YTF7_9EURY</name>
<dbReference type="NCBIfam" id="TIGR03269">
    <property type="entry name" value="met_CoM_red_A2"/>
    <property type="match status" value="1"/>
</dbReference>
<dbReference type="AlphaFoldDB" id="A0A7G9YTF7"/>
<evidence type="ECO:0000256" key="2">
    <source>
        <dbReference type="ARBA" id="ARBA00022840"/>
    </source>
</evidence>
<dbReference type="Pfam" id="PF00005">
    <property type="entry name" value="ABC_tran"/>
    <property type="match status" value="2"/>
</dbReference>
<dbReference type="GO" id="GO:0019700">
    <property type="term" value="P:organic phosphonate catabolic process"/>
    <property type="evidence" value="ECO:0007669"/>
    <property type="project" value="TreeGrafter"/>
</dbReference>
<dbReference type="InterPro" id="IPR017669">
    <property type="entry name" value="Me_Coenz_M_Rdtase_A2"/>
</dbReference>
<reference evidence="4" key="1">
    <citation type="submission" date="2020-06" db="EMBL/GenBank/DDBJ databases">
        <title>Unique genomic features of the anaerobic methanotrophic archaea.</title>
        <authorList>
            <person name="Chadwick G.L."/>
            <person name="Skennerton C.T."/>
            <person name="Laso-Perez R."/>
            <person name="Leu A.O."/>
            <person name="Speth D.R."/>
            <person name="Yu H."/>
            <person name="Morgan-Lang C."/>
            <person name="Hatzenpichler R."/>
            <person name="Goudeau D."/>
            <person name="Malmstrom R."/>
            <person name="Brazelton W.J."/>
            <person name="Woyke T."/>
            <person name="Hallam S.J."/>
            <person name="Tyson G.W."/>
            <person name="Wegener G."/>
            <person name="Boetius A."/>
            <person name="Orphan V."/>
        </authorList>
    </citation>
    <scope>NUCLEOTIDE SEQUENCE</scope>
</reference>
<feature type="domain" description="ABC transporter" evidence="3">
    <location>
        <begin position="9"/>
        <end position="276"/>
    </location>
</feature>
<dbReference type="InterPro" id="IPR017871">
    <property type="entry name" value="ABC_transporter-like_CS"/>
</dbReference>
<dbReference type="EMBL" id="MT631465">
    <property type="protein sequence ID" value="QNO51291.1"/>
    <property type="molecule type" value="Genomic_DNA"/>
</dbReference>
<dbReference type="InterPro" id="IPR003439">
    <property type="entry name" value="ABC_transporter-like_ATP-bd"/>
</dbReference>
<dbReference type="PANTHER" id="PTHR42764:SF2">
    <property type="entry name" value="ABC TRANSPORTER, ATP-BINDING PROTEIN"/>
    <property type="match status" value="1"/>
</dbReference>
<evidence type="ECO:0000313" key="4">
    <source>
        <dbReference type="EMBL" id="QNO51291.1"/>
    </source>
</evidence>
<gene>
    <name evidence="4" type="primary">btuD_2</name>
    <name evidence="4" type="ORF">ILBEGJOJ_00021</name>
</gene>
<keyword evidence="2 4" id="KW-0067">ATP-binding</keyword>
<evidence type="ECO:0000259" key="3">
    <source>
        <dbReference type="PROSITE" id="PS50893"/>
    </source>
</evidence>
<dbReference type="SUPFAM" id="SSF52540">
    <property type="entry name" value="P-loop containing nucleoside triphosphate hydrolases"/>
    <property type="match status" value="2"/>
</dbReference>
<feature type="domain" description="ABC transporter" evidence="3">
    <location>
        <begin position="287"/>
        <end position="533"/>
    </location>
</feature>
<dbReference type="GO" id="GO:0016887">
    <property type="term" value="F:ATP hydrolysis activity"/>
    <property type="evidence" value="ECO:0007669"/>
    <property type="project" value="InterPro"/>
</dbReference>
<organism evidence="4">
    <name type="scientific">Candidatus Methanophagaceae archaeon ANME-1 ERB6</name>
    <dbReference type="NCBI Taxonomy" id="2759912"/>
    <lineage>
        <taxon>Archaea</taxon>
        <taxon>Methanobacteriati</taxon>
        <taxon>Methanobacteriota</taxon>
        <taxon>Stenosarchaea group</taxon>
        <taxon>Methanomicrobia</taxon>
        <taxon>Candidatus Methanophagales</taxon>
        <taxon>Candidatus Methanophagaceae</taxon>
    </lineage>
</organism>
<dbReference type="GO" id="GO:0005524">
    <property type="term" value="F:ATP binding"/>
    <property type="evidence" value="ECO:0007669"/>
    <property type="project" value="UniProtKB-KW"/>
</dbReference>
<dbReference type="InterPro" id="IPR027417">
    <property type="entry name" value="P-loop_NTPase"/>
</dbReference>
<dbReference type="Gene3D" id="3.40.50.300">
    <property type="entry name" value="P-loop containing nucleotide triphosphate hydrolases"/>
    <property type="match status" value="2"/>
</dbReference>
<dbReference type="PROSITE" id="PS00211">
    <property type="entry name" value="ABC_TRANSPORTER_1"/>
    <property type="match status" value="2"/>
</dbReference>
<proteinExistence type="predicted"/>
<dbReference type="InterPro" id="IPR003593">
    <property type="entry name" value="AAA+_ATPase"/>
</dbReference>
<dbReference type="SMART" id="SM00382">
    <property type="entry name" value="AAA"/>
    <property type="match status" value="2"/>
</dbReference>
<keyword evidence="1" id="KW-0547">Nucleotide-binding</keyword>